<dbReference type="Gene3D" id="1.20.120.1760">
    <property type="match status" value="1"/>
</dbReference>
<feature type="transmembrane region" description="Helical" evidence="3">
    <location>
        <begin position="59"/>
        <end position="86"/>
    </location>
</feature>
<dbReference type="InterPro" id="IPR000462">
    <property type="entry name" value="CDP-OH_P_trans"/>
</dbReference>
<evidence type="ECO:0000313" key="4">
    <source>
        <dbReference type="EMBL" id="OHA07678.1"/>
    </source>
</evidence>
<feature type="transmembrane region" description="Helical" evidence="3">
    <location>
        <begin position="12"/>
        <end position="38"/>
    </location>
</feature>
<organism evidence="4 5">
    <name type="scientific">Candidatus Sungbacteria bacterium RIFCSPLOWO2_01_FULL_47_10</name>
    <dbReference type="NCBI Taxonomy" id="1802276"/>
    <lineage>
        <taxon>Bacteria</taxon>
        <taxon>Candidatus Sungiibacteriota</taxon>
    </lineage>
</organism>
<dbReference type="Pfam" id="PF01066">
    <property type="entry name" value="CDP-OH_P_transf"/>
    <property type="match status" value="1"/>
</dbReference>
<keyword evidence="1 2" id="KW-0808">Transferase</keyword>
<feature type="transmembrane region" description="Helical" evidence="3">
    <location>
        <begin position="227"/>
        <end position="248"/>
    </location>
</feature>
<keyword evidence="3" id="KW-0472">Membrane</keyword>
<gene>
    <name evidence="4" type="ORF">A2934_05885</name>
</gene>
<feature type="transmembrane region" description="Helical" evidence="3">
    <location>
        <begin position="92"/>
        <end position="111"/>
    </location>
</feature>
<accession>A0A1G2L7P1</accession>
<comment type="caution">
    <text evidence="4">The sequence shown here is derived from an EMBL/GenBank/DDBJ whole genome shotgun (WGS) entry which is preliminary data.</text>
</comment>
<comment type="similarity">
    <text evidence="2">Belongs to the CDP-alcohol phosphatidyltransferase class-I family.</text>
</comment>
<dbReference type="AlphaFoldDB" id="A0A1G2L7P1"/>
<feature type="transmembrane region" description="Helical" evidence="3">
    <location>
        <begin position="149"/>
        <end position="165"/>
    </location>
</feature>
<reference evidence="4 5" key="1">
    <citation type="journal article" date="2016" name="Nat. Commun.">
        <title>Thousands of microbial genomes shed light on interconnected biogeochemical processes in an aquifer system.</title>
        <authorList>
            <person name="Anantharaman K."/>
            <person name="Brown C.T."/>
            <person name="Hug L.A."/>
            <person name="Sharon I."/>
            <person name="Castelle C.J."/>
            <person name="Probst A.J."/>
            <person name="Thomas B.C."/>
            <person name="Singh A."/>
            <person name="Wilkins M.J."/>
            <person name="Karaoz U."/>
            <person name="Brodie E.L."/>
            <person name="Williams K.H."/>
            <person name="Hubbard S.S."/>
            <person name="Banfield J.F."/>
        </authorList>
    </citation>
    <scope>NUCLEOTIDE SEQUENCE [LARGE SCALE GENOMIC DNA]</scope>
</reference>
<dbReference type="GO" id="GO:0016780">
    <property type="term" value="F:phosphotransferase activity, for other substituted phosphate groups"/>
    <property type="evidence" value="ECO:0007669"/>
    <property type="project" value="InterPro"/>
</dbReference>
<dbReference type="GO" id="GO:0008654">
    <property type="term" value="P:phospholipid biosynthetic process"/>
    <property type="evidence" value="ECO:0007669"/>
    <property type="project" value="InterPro"/>
</dbReference>
<evidence type="ECO:0000256" key="1">
    <source>
        <dbReference type="ARBA" id="ARBA00022679"/>
    </source>
</evidence>
<keyword evidence="3" id="KW-0812">Transmembrane</keyword>
<feature type="transmembrane region" description="Helical" evidence="3">
    <location>
        <begin position="123"/>
        <end position="143"/>
    </location>
</feature>
<dbReference type="InterPro" id="IPR048254">
    <property type="entry name" value="CDP_ALCOHOL_P_TRANSF_CS"/>
</dbReference>
<dbReference type="GO" id="GO:0016020">
    <property type="term" value="C:membrane"/>
    <property type="evidence" value="ECO:0007669"/>
    <property type="project" value="InterPro"/>
</dbReference>
<dbReference type="Proteomes" id="UP000177982">
    <property type="component" value="Unassembled WGS sequence"/>
</dbReference>
<evidence type="ECO:0000313" key="5">
    <source>
        <dbReference type="Proteomes" id="UP000177982"/>
    </source>
</evidence>
<evidence type="ECO:0008006" key="6">
    <source>
        <dbReference type="Google" id="ProtNLM"/>
    </source>
</evidence>
<proteinExistence type="inferred from homology"/>
<name>A0A1G2L7P1_9BACT</name>
<keyword evidence="3" id="KW-1133">Transmembrane helix</keyword>
<sequence length="257" mass="27891">MNNIFQHMITAPFFIGVFGIGFFILPFFFSKNILFSLIGAVNSFETSRRDSFFQPIVAVFVRFGIHPNAVTLGGAVFTALFAIGLFTGARPLFLFMAVVCAALSDMFDGMVARASDKITSFGGMLDGARDLFLFLVVTAGVIMRSPAEAGIITSFIVGAITIEILKGYEIVLRGFGVGFMKAAKDRLGGYGKLSFDRIKFFFYLTGCVMLIFGDMAGIGFVDVARVFFSLAIFFVIVSLLSHGVIMRFGSFGGSAEK</sequence>
<feature type="transmembrane region" description="Helical" evidence="3">
    <location>
        <begin position="200"/>
        <end position="221"/>
    </location>
</feature>
<evidence type="ECO:0000256" key="2">
    <source>
        <dbReference type="RuleBase" id="RU003750"/>
    </source>
</evidence>
<protein>
    <recommendedName>
        <fullName evidence="6">CDP-alcohol phosphatidyltransferase</fullName>
    </recommendedName>
</protein>
<dbReference type="PROSITE" id="PS00379">
    <property type="entry name" value="CDP_ALCOHOL_P_TRANSF"/>
    <property type="match status" value="1"/>
</dbReference>
<dbReference type="InterPro" id="IPR043130">
    <property type="entry name" value="CDP-OH_PTrfase_TM_dom"/>
</dbReference>
<evidence type="ECO:0000256" key="3">
    <source>
        <dbReference type="SAM" id="Phobius"/>
    </source>
</evidence>
<dbReference type="EMBL" id="MHQO01000005">
    <property type="protein sequence ID" value="OHA07678.1"/>
    <property type="molecule type" value="Genomic_DNA"/>
</dbReference>